<name>A0A8T1X6J1_9STRA</name>
<feature type="region of interest" description="Disordered" evidence="1">
    <location>
        <begin position="1"/>
        <end position="53"/>
    </location>
</feature>
<accession>A0A8T1X6J1</accession>
<proteinExistence type="predicted"/>
<evidence type="ECO:0000313" key="3">
    <source>
        <dbReference type="Proteomes" id="UP000693981"/>
    </source>
</evidence>
<organism evidence="2 3">
    <name type="scientific">Phytophthora boehmeriae</name>
    <dbReference type="NCBI Taxonomy" id="109152"/>
    <lineage>
        <taxon>Eukaryota</taxon>
        <taxon>Sar</taxon>
        <taxon>Stramenopiles</taxon>
        <taxon>Oomycota</taxon>
        <taxon>Peronosporomycetes</taxon>
        <taxon>Peronosporales</taxon>
        <taxon>Peronosporaceae</taxon>
        <taxon>Phytophthora</taxon>
    </lineage>
</organism>
<keyword evidence="3" id="KW-1185">Reference proteome</keyword>
<reference evidence="2" key="1">
    <citation type="submission" date="2021-02" db="EMBL/GenBank/DDBJ databases">
        <authorList>
            <person name="Palmer J.M."/>
        </authorList>
    </citation>
    <scope>NUCLEOTIDE SEQUENCE</scope>
    <source>
        <strain evidence="2">SCRP23</strain>
    </source>
</reference>
<gene>
    <name evidence="2" type="ORF">PHYBOEH_008296</name>
</gene>
<dbReference type="AlphaFoldDB" id="A0A8T1X6J1"/>
<protein>
    <submittedName>
        <fullName evidence="2">Uncharacterized protein</fullName>
    </submittedName>
</protein>
<comment type="caution">
    <text evidence="2">The sequence shown here is derived from an EMBL/GenBank/DDBJ whole genome shotgun (WGS) entry which is preliminary data.</text>
</comment>
<evidence type="ECO:0000256" key="1">
    <source>
        <dbReference type="SAM" id="MobiDB-lite"/>
    </source>
</evidence>
<feature type="compositionally biased region" description="Basic and acidic residues" evidence="1">
    <location>
        <begin position="18"/>
        <end position="27"/>
    </location>
</feature>
<dbReference type="Proteomes" id="UP000693981">
    <property type="component" value="Unassembled WGS sequence"/>
</dbReference>
<dbReference type="EMBL" id="JAGDFL010000048">
    <property type="protein sequence ID" value="KAG7399653.1"/>
    <property type="molecule type" value="Genomic_DNA"/>
</dbReference>
<evidence type="ECO:0000313" key="2">
    <source>
        <dbReference type="EMBL" id="KAG7399653.1"/>
    </source>
</evidence>
<sequence length="112" mass="12135">MLPSSATRVTGKPASRLHAREEGEKSHAVLSSSAKQATRKPASKLRAVEEDENGDSALEEIITPCLQKTVVEGGDEGVVSQVWVLENVPLGVMFLTRLTTKTNVCRTNLYVN</sequence>